<evidence type="ECO:0008006" key="4">
    <source>
        <dbReference type="Google" id="ProtNLM"/>
    </source>
</evidence>
<evidence type="ECO:0000313" key="2">
    <source>
        <dbReference type="EMBL" id="KAE9539329.1"/>
    </source>
</evidence>
<keyword evidence="1" id="KW-0472">Membrane</keyword>
<dbReference type="Proteomes" id="UP000475862">
    <property type="component" value="Unassembled WGS sequence"/>
</dbReference>
<name>A0A6G0TWL4_APHGL</name>
<organism evidence="2 3">
    <name type="scientific">Aphis glycines</name>
    <name type="common">Soybean aphid</name>
    <dbReference type="NCBI Taxonomy" id="307491"/>
    <lineage>
        <taxon>Eukaryota</taxon>
        <taxon>Metazoa</taxon>
        <taxon>Ecdysozoa</taxon>
        <taxon>Arthropoda</taxon>
        <taxon>Hexapoda</taxon>
        <taxon>Insecta</taxon>
        <taxon>Pterygota</taxon>
        <taxon>Neoptera</taxon>
        <taxon>Paraneoptera</taxon>
        <taxon>Hemiptera</taxon>
        <taxon>Sternorrhyncha</taxon>
        <taxon>Aphidomorpha</taxon>
        <taxon>Aphidoidea</taxon>
        <taxon>Aphididae</taxon>
        <taxon>Aphidini</taxon>
        <taxon>Aphis</taxon>
        <taxon>Aphis</taxon>
    </lineage>
</organism>
<evidence type="ECO:0000256" key="1">
    <source>
        <dbReference type="SAM" id="Phobius"/>
    </source>
</evidence>
<proteinExistence type="predicted"/>
<keyword evidence="1" id="KW-0812">Transmembrane</keyword>
<keyword evidence="3" id="KW-1185">Reference proteome</keyword>
<sequence>MRLYKINCTIYNIIVKTGKLFVFSLSVLDLVYCIYTVKKCFTIFCQQQSKNIHLSIPTESTTYKQTVYSNYAFIFSATNYVSYFEQCNSERSDECIDFTMMCVFFFCVCRQHLEHPSLKRKLNLVGTLRGQKSKIFKPQKNEGKRDFLRKTSLRQNRIFYFAITQKLIDNLYKICQNSENLQFLISYSYSDKKIIRINRHNFFLLAFKVQILTKTRQNHEYLQIILLTNHLRSESFFVYNDTYHCIQI</sequence>
<feature type="transmembrane region" description="Helical" evidence="1">
    <location>
        <begin position="20"/>
        <end position="37"/>
    </location>
</feature>
<dbReference type="EMBL" id="VYZN01000014">
    <property type="protein sequence ID" value="KAE9539329.1"/>
    <property type="molecule type" value="Genomic_DNA"/>
</dbReference>
<reference evidence="2 3" key="1">
    <citation type="submission" date="2019-08" db="EMBL/GenBank/DDBJ databases">
        <title>The genome of the soybean aphid Biotype 1, its phylome, world population structure and adaptation to the North American continent.</title>
        <authorList>
            <person name="Giordano R."/>
            <person name="Donthu R.K."/>
            <person name="Hernandez A.G."/>
            <person name="Wright C.L."/>
            <person name="Zimin A.V."/>
        </authorList>
    </citation>
    <scope>NUCLEOTIDE SEQUENCE [LARGE SCALE GENOMIC DNA]</scope>
    <source>
        <tissue evidence="2">Whole aphids</tissue>
    </source>
</reference>
<protein>
    <recommendedName>
        <fullName evidence="4">Transmembrane protein</fullName>
    </recommendedName>
</protein>
<dbReference type="AlphaFoldDB" id="A0A6G0TWL4"/>
<keyword evidence="1" id="KW-1133">Transmembrane helix</keyword>
<accession>A0A6G0TWL4</accession>
<comment type="caution">
    <text evidence="2">The sequence shown here is derived from an EMBL/GenBank/DDBJ whole genome shotgun (WGS) entry which is preliminary data.</text>
</comment>
<gene>
    <name evidence="2" type="ORF">AGLY_004581</name>
</gene>
<evidence type="ECO:0000313" key="3">
    <source>
        <dbReference type="Proteomes" id="UP000475862"/>
    </source>
</evidence>